<dbReference type="PRINTS" id="PR00039">
    <property type="entry name" value="HTHLYSR"/>
</dbReference>
<dbReference type="FunFam" id="1.10.10.10:FF:000001">
    <property type="entry name" value="LysR family transcriptional regulator"/>
    <property type="match status" value="1"/>
</dbReference>
<feature type="domain" description="HTH lysR-type" evidence="5">
    <location>
        <begin position="1"/>
        <end position="58"/>
    </location>
</feature>
<gene>
    <name evidence="6" type="ORF">L21SP2_2696</name>
</gene>
<protein>
    <submittedName>
        <fullName evidence="6">Transcriptional regulator, LysR family</fullName>
    </submittedName>
</protein>
<dbReference type="Gene3D" id="1.10.10.10">
    <property type="entry name" value="Winged helix-like DNA-binding domain superfamily/Winged helix DNA-binding domain"/>
    <property type="match status" value="1"/>
</dbReference>
<dbReference type="Proteomes" id="UP000018680">
    <property type="component" value="Chromosome"/>
</dbReference>
<evidence type="ECO:0000256" key="3">
    <source>
        <dbReference type="ARBA" id="ARBA00023125"/>
    </source>
</evidence>
<dbReference type="STRING" id="1307761.L21SP2_2696"/>
<reference evidence="6 7" key="1">
    <citation type="journal article" date="2015" name="Stand. Genomic Sci.">
        <title>Complete genome sequence and description of Salinispira pacifica gen. nov., sp. nov., a novel spirochaete isolated form a hypersaline microbial mat.</title>
        <authorList>
            <person name="Ben Hania W."/>
            <person name="Joseph M."/>
            <person name="Schumann P."/>
            <person name="Bunk B."/>
            <person name="Fiebig A."/>
            <person name="Sproer C."/>
            <person name="Klenk H.P."/>
            <person name="Fardeau M.L."/>
            <person name="Spring S."/>
        </authorList>
    </citation>
    <scope>NUCLEOTIDE SEQUENCE [LARGE SCALE GENOMIC DNA]</scope>
    <source>
        <strain evidence="6 7">L21-RPul-D2</strain>
    </source>
</reference>
<dbReference type="EMBL" id="CP006939">
    <property type="protein sequence ID" value="AHC16048.1"/>
    <property type="molecule type" value="Genomic_DNA"/>
</dbReference>
<dbReference type="AlphaFoldDB" id="V5WJY7"/>
<dbReference type="PANTHER" id="PTHR30346">
    <property type="entry name" value="TRANSCRIPTIONAL DUAL REGULATOR HCAR-RELATED"/>
    <property type="match status" value="1"/>
</dbReference>
<organism evidence="6 7">
    <name type="scientific">Salinispira pacifica</name>
    <dbReference type="NCBI Taxonomy" id="1307761"/>
    <lineage>
        <taxon>Bacteria</taxon>
        <taxon>Pseudomonadati</taxon>
        <taxon>Spirochaetota</taxon>
        <taxon>Spirochaetia</taxon>
        <taxon>Spirochaetales</taxon>
        <taxon>Spirochaetaceae</taxon>
        <taxon>Salinispira</taxon>
    </lineage>
</organism>
<dbReference type="GO" id="GO:0003700">
    <property type="term" value="F:DNA-binding transcription factor activity"/>
    <property type="evidence" value="ECO:0007669"/>
    <property type="project" value="InterPro"/>
</dbReference>
<dbReference type="KEGG" id="slr:L21SP2_2696"/>
<dbReference type="OrthoDB" id="9803714at2"/>
<dbReference type="Gene3D" id="3.40.190.290">
    <property type="match status" value="1"/>
</dbReference>
<evidence type="ECO:0000313" key="7">
    <source>
        <dbReference type="Proteomes" id="UP000018680"/>
    </source>
</evidence>
<evidence type="ECO:0000256" key="2">
    <source>
        <dbReference type="ARBA" id="ARBA00023015"/>
    </source>
</evidence>
<dbReference type="Pfam" id="PF03466">
    <property type="entry name" value="LysR_substrate"/>
    <property type="match status" value="1"/>
</dbReference>
<keyword evidence="4" id="KW-0804">Transcription</keyword>
<dbReference type="Pfam" id="PF00126">
    <property type="entry name" value="HTH_1"/>
    <property type="match status" value="1"/>
</dbReference>
<sequence>MEMHQIRYFLGVQREHSFTRAAGLCHVSQPSLSAQIRKLEEELGGELFERSRKRIRLTARGELFLQYALEVEQRTEELWGAIQDFDNTGTGKIALGCLPTTGAHVLPPLLTEFSRTHPDVKIQLQEGSSPALAQALLDFDIDLAILDEAGLKPGLQSTPLFQEPLYIALPGNHHLSTKTDLQLEDLKNESFILMRKTHGFHSIVISALRDRGVEPHVVYESSEIETVQSLVEAGLGISLVPRMVCSNRNICYRSGGKSAPSRTLLLAWRKSYRPPPAAQAFSELSASLLARRFGGEE</sequence>
<dbReference type="SUPFAM" id="SSF53850">
    <property type="entry name" value="Periplasmic binding protein-like II"/>
    <property type="match status" value="1"/>
</dbReference>
<dbReference type="InterPro" id="IPR000847">
    <property type="entry name" value="LysR_HTH_N"/>
</dbReference>
<proteinExistence type="inferred from homology"/>
<keyword evidence="7" id="KW-1185">Reference proteome</keyword>
<name>V5WJY7_9SPIO</name>
<dbReference type="InterPro" id="IPR036388">
    <property type="entry name" value="WH-like_DNA-bd_sf"/>
</dbReference>
<keyword evidence="2" id="KW-0805">Transcription regulation</keyword>
<evidence type="ECO:0000256" key="4">
    <source>
        <dbReference type="ARBA" id="ARBA00023163"/>
    </source>
</evidence>
<dbReference type="InterPro" id="IPR005119">
    <property type="entry name" value="LysR_subst-bd"/>
</dbReference>
<accession>V5WJY7</accession>
<evidence type="ECO:0000259" key="5">
    <source>
        <dbReference type="PROSITE" id="PS50931"/>
    </source>
</evidence>
<keyword evidence="3" id="KW-0238">DNA-binding</keyword>
<dbReference type="SUPFAM" id="SSF46785">
    <property type="entry name" value="Winged helix' DNA-binding domain"/>
    <property type="match status" value="1"/>
</dbReference>
<evidence type="ECO:0000313" key="6">
    <source>
        <dbReference type="EMBL" id="AHC16048.1"/>
    </source>
</evidence>
<dbReference type="InterPro" id="IPR036390">
    <property type="entry name" value="WH_DNA-bd_sf"/>
</dbReference>
<evidence type="ECO:0000256" key="1">
    <source>
        <dbReference type="ARBA" id="ARBA00009437"/>
    </source>
</evidence>
<dbReference type="PANTHER" id="PTHR30346:SF28">
    <property type="entry name" value="HTH-TYPE TRANSCRIPTIONAL REGULATOR CYNR"/>
    <property type="match status" value="1"/>
</dbReference>
<comment type="similarity">
    <text evidence="1">Belongs to the LysR transcriptional regulatory family.</text>
</comment>
<dbReference type="GO" id="GO:0003677">
    <property type="term" value="F:DNA binding"/>
    <property type="evidence" value="ECO:0007669"/>
    <property type="project" value="UniProtKB-KW"/>
</dbReference>
<dbReference type="CDD" id="cd05466">
    <property type="entry name" value="PBP2_LTTR_substrate"/>
    <property type="match status" value="1"/>
</dbReference>
<dbReference type="GO" id="GO:0032993">
    <property type="term" value="C:protein-DNA complex"/>
    <property type="evidence" value="ECO:0007669"/>
    <property type="project" value="TreeGrafter"/>
</dbReference>
<dbReference type="PROSITE" id="PS50931">
    <property type="entry name" value="HTH_LYSR"/>
    <property type="match status" value="1"/>
</dbReference>
<dbReference type="PATRIC" id="fig|1307761.3.peg.2686"/>
<dbReference type="eggNOG" id="COG0583">
    <property type="taxonomic scope" value="Bacteria"/>
</dbReference>
<dbReference type="RefSeq" id="WP_024268946.1">
    <property type="nucleotide sequence ID" value="NC_023035.1"/>
</dbReference>
<dbReference type="HOGENOM" id="CLU_039613_6_2_12"/>